<organism evidence="3 4">
    <name type="scientific">Cephalotrichum gorgonifer</name>
    <dbReference type="NCBI Taxonomy" id="2041049"/>
    <lineage>
        <taxon>Eukaryota</taxon>
        <taxon>Fungi</taxon>
        <taxon>Dikarya</taxon>
        <taxon>Ascomycota</taxon>
        <taxon>Pezizomycotina</taxon>
        <taxon>Sordariomycetes</taxon>
        <taxon>Hypocreomycetidae</taxon>
        <taxon>Microascales</taxon>
        <taxon>Microascaceae</taxon>
        <taxon>Cephalotrichum</taxon>
    </lineage>
</organism>
<name>A0AAE8N3I3_9PEZI</name>
<feature type="signal peptide" evidence="1">
    <location>
        <begin position="1"/>
        <end position="23"/>
    </location>
</feature>
<evidence type="ECO:0000259" key="2">
    <source>
        <dbReference type="Pfam" id="PF26534"/>
    </source>
</evidence>
<dbReference type="Proteomes" id="UP001187682">
    <property type="component" value="Unassembled WGS sequence"/>
</dbReference>
<feature type="domain" description="NTF2-like" evidence="2">
    <location>
        <begin position="41"/>
        <end position="180"/>
    </location>
</feature>
<accession>A0AAE8N3I3</accession>
<dbReference type="Pfam" id="PF26534">
    <property type="entry name" value="NTF2_7"/>
    <property type="match status" value="1"/>
</dbReference>
<feature type="chain" id="PRO_5042156669" description="NTF2-like domain-containing protein" evidence="1">
    <location>
        <begin position="24"/>
        <end position="209"/>
    </location>
</feature>
<gene>
    <name evidence="3" type="ORF">DNG_07494</name>
</gene>
<sequence>MRAFTLALLGLAGLVVAVPECAAKPNPGHGGDDHPGHRGSCVSRPEARDIADAYARLVGAFTQEDADKYLPDNFADYSESINTFLGKPWEAQTFDKAAFVASQTSGRLPPTPITVIGEPVVDCDRVAILWTSTFGKGYPSRGLTIVQLEKNDKGDGRSEWLMARWDVEFNSLTWAYDQGQYYCLFGKGYGDPSACGAPASARRRGLAWE</sequence>
<keyword evidence="4" id="KW-1185">Reference proteome</keyword>
<dbReference type="EMBL" id="ONZQ02000011">
    <property type="protein sequence ID" value="SPO04809.1"/>
    <property type="molecule type" value="Genomic_DNA"/>
</dbReference>
<keyword evidence="1" id="KW-0732">Signal</keyword>
<evidence type="ECO:0000313" key="3">
    <source>
        <dbReference type="EMBL" id="SPO04809.1"/>
    </source>
</evidence>
<reference evidence="3" key="1">
    <citation type="submission" date="2018-03" db="EMBL/GenBank/DDBJ databases">
        <authorList>
            <person name="Guldener U."/>
        </authorList>
    </citation>
    <scope>NUCLEOTIDE SEQUENCE</scope>
</reference>
<evidence type="ECO:0000256" key="1">
    <source>
        <dbReference type="SAM" id="SignalP"/>
    </source>
</evidence>
<protein>
    <recommendedName>
        <fullName evidence="2">NTF2-like domain-containing protein</fullName>
    </recommendedName>
</protein>
<dbReference type="AlphaFoldDB" id="A0AAE8N3I3"/>
<proteinExistence type="predicted"/>
<comment type="caution">
    <text evidence="3">The sequence shown here is derived from an EMBL/GenBank/DDBJ whole genome shotgun (WGS) entry which is preliminary data.</text>
</comment>
<evidence type="ECO:0000313" key="4">
    <source>
        <dbReference type="Proteomes" id="UP001187682"/>
    </source>
</evidence>
<dbReference type="InterPro" id="IPR058645">
    <property type="entry name" value="NTF2-like_dom_7"/>
</dbReference>